<dbReference type="EMBL" id="LR862141">
    <property type="protein sequence ID" value="CAD1820646.1"/>
    <property type="molecule type" value="Genomic_DNA"/>
</dbReference>
<dbReference type="InterPro" id="IPR012337">
    <property type="entry name" value="RNaseH-like_sf"/>
</dbReference>
<feature type="domain" description="Integrase catalytic" evidence="2">
    <location>
        <begin position="198"/>
        <end position="364"/>
    </location>
</feature>
<dbReference type="InterPro" id="IPR039537">
    <property type="entry name" value="Retrotran_Ty1/copia-like"/>
</dbReference>
<dbReference type="PROSITE" id="PS50994">
    <property type="entry name" value="INTEGRASE"/>
    <property type="match status" value="1"/>
</dbReference>
<keyword evidence="1" id="KW-0645">Protease</keyword>
<evidence type="ECO:0000259" key="2">
    <source>
        <dbReference type="PROSITE" id="PS50994"/>
    </source>
</evidence>
<evidence type="ECO:0000256" key="1">
    <source>
        <dbReference type="ARBA" id="ARBA00022670"/>
    </source>
</evidence>
<evidence type="ECO:0000313" key="3">
    <source>
        <dbReference type="EMBL" id="CAD1820646.1"/>
    </source>
</evidence>
<dbReference type="AlphaFoldDB" id="A0A6V7NQR9"/>
<dbReference type="GO" id="GO:0015074">
    <property type="term" value="P:DNA integration"/>
    <property type="evidence" value="ECO:0007669"/>
    <property type="project" value="InterPro"/>
</dbReference>
<accession>A0A6V7NQR9</accession>
<reference evidence="3" key="1">
    <citation type="submission" date="2020-07" db="EMBL/GenBank/DDBJ databases">
        <authorList>
            <person name="Lin J."/>
        </authorList>
    </citation>
    <scope>NUCLEOTIDE SEQUENCE</scope>
</reference>
<dbReference type="Pfam" id="PF13976">
    <property type="entry name" value="gag_pre-integrs"/>
    <property type="match status" value="1"/>
</dbReference>
<protein>
    <recommendedName>
        <fullName evidence="2">Integrase catalytic domain-containing protein</fullName>
    </recommendedName>
</protein>
<dbReference type="Pfam" id="PF22936">
    <property type="entry name" value="Pol_BBD"/>
    <property type="match status" value="1"/>
</dbReference>
<name>A0A6V7NQR9_ANACO</name>
<dbReference type="InterPro" id="IPR036397">
    <property type="entry name" value="RNaseH_sf"/>
</dbReference>
<dbReference type="SUPFAM" id="SSF53098">
    <property type="entry name" value="Ribonuclease H-like"/>
    <property type="match status" value="1"/>
</dbReference>
<gene>
    <name evidence="3" type="ORF">CB5_LOCUS3857</name>
</gene>
<dbReference type="PANTHER" id="PTHR42648:SF18">
    <property type="entry name" value="RETROTRANSPOSON, UNCLASSIFIED-LIKE PROTEIN"/>
    <property type="match status" value="1"/>
</dbReference>
<dbReference type="InterPro" id="IPR054722">
    <property type="entry name" value="PolX-like_BBD"/>
</dbReference>
<dbReference type="Pfam" id="PF00665">
    <property type="entry name" value="rve"/>
    <property type="match status" value="1"/>
</dbReference>
<dbReference type="GO" id="GO:0003676">
    <property type="term" value="F:nucleic acid binding"/>
    <property type="evidence" value="ECO:0007669"/>
    <property type="project" value="InterPro"/>
</dbReference>
<keyword evidence="1" id="KW-0378">Hydrolase</keyword>
<dbReference type="Gene3D" id="3.30.420.10">
    <property type="entry name" value="Ribonuclease H-like superfamily/Ribonuclease H"/>
    <property type="match status" value="1"/>
</dbReference>
<proteinExistence type="predicted"/>
<dbReference type="InterPro" id="IPR001584">
    <property type="entry name" value="Integrase_cat-core"/>
</dbReference>
<dbReference type="InterPro" id="IPR025724">
    <property type="entry name" value="GAG-pre-integrase_dom"/>
</dbReference>
<sequence>MNAHQESQETWYLDSGCSNHMTGNRDFFVDLHQDSSSQVKLGNGKLQQIGGEGVIAVYTKGGMKRLIHDVLYVPGLTQNLLSVGQLLQNGYTVIFEKGECKIFDKDKKALVANIKMTPNKVFPLNMPTKQNIALKSEKVDESYLWHLRYGHLNLKGLHLLKEKNMVLGLPSINKVDKICEGCVYGKLHRLPFPKTSWRAKAPLELIHADICGPTRTPSFNQKRYFLLFVDDYTRMMWIYFLEQKSEAFSIFIQFKAYVEKQSGHQIKILRTDRGGEFTSHSFNNYCKENGIKRQLTVRHTPQQNGVAERKNRTIVEMARSMMKGKGLPNQFWAEAVNTTVFILNRSPTKAVQNKTPYEAWHGQKPQVYEPAK</sequence>
<dbReference type="GO" id="GO:0006508">
    <property type="term" value="P:proteolysis"/>
    <property type="evidence" value="ECO:0007669"/>
    <property type="project" value="UniProtKB-KW"/>
</dbReference>
<organism evidence="3">
    <name type="scientific">Ananas comosus var. bracteatus</name>
    <name type="common">red pineapple</name>
    <dbReference type="NCBI Taxonomy" id="296719"/>
    <lineage>
        <taxon>Eukaryota</taxon>
        <taxon>Viridiplantae</taxon>
        <taxon>Streptophyta</taxon>
        <taxon>Embryophyta</taxon>
        <taxon>Tracheophyta</taxon>
        <taxon>Spermatophyta</taxon>
        <taxon>Magnoliopsida</taxon>
        <taxon>Liliopsida</taxon>
        <taxon>Poales</taxon>
        <taxon>Bromeliaceae</taxon>
        <taxon>Bromelioideae</taxon>
        <taxon>Ananas</taxon>
    </lineage>
</organism>
<dbReference type="GO" id="GO:0008233">
    <property type="term" value="F:peptidase activity"/>
    <property type="evidence" value="ECO:0007669"/>
    <property type="project" value="UniProtKB-KW"/>
</dbReference>
<dbReference type="PANTHER" id="PTHR42648">
    <property type="entry name" value="TRANSPOSASE, PUTATIVE-RELATED"/>
    <property type="match status" value="1"/>
</dbReference>